<dbReference type="SUPFAM" id="SSF51735">
    <property type="entry name" value="NAD(P)-binding Rossmann-fold domains"/>
    <property type="match status" value="1"/>
</dbReference>
<dbReference type="GO" id="GO:0008206">
    <property type="term" value="P:bile acid metabolic process"/>
    <property type="evidence" value="ECO:0007669"/>
    <property type="project" value="UniProtKB-ARBA"/>
</dbReference>
<dbReference type="InterPro" id="IPR036291">
    <property type="entry name" value="NAD(P)-bd_dom_sf"/>
</dbReference>
<dbReference type="FunFam" id="3.40.50.720:FF:000084">
    <property type="entry name" value="Short-chain dehydrogenase reductase"/>
    <property type="match status" value="1"/>
</dbReference>
<evidence type="ECO:0000313" key="4">
    <source>
        <dbReference type="Proteomes" id="UP000216207"/>
    </source>
</evidence>
<comment type="caution">
    <text evidence="3">The sequence shown here is derived from an EMBL/GenBank/DDBJ whole genome shotgun (WGS) entry which is preliminary data.</text>
</comment>
<dbReference type="InterPro" id="IPR002347">
    <property type="entry name" value="SDR_fam"/>
</dbReference>
<dbReference type="EMBL" id="NPCC01000014">
    <property type="protein sequence ID" value="PAE88629.1"/>
    <property type="molecule type" value="Genomic_DNA"/>
</dbReference>
<name>A0A268NZE9_SHOCL</name>
<dbReference type="GO" id="GO:0016616">
    <property type="term" value="F:oxidoreductase activity, acting on the CH-OH group of donors, NAD or NADP as acceptor"/>
    <property type="evidence" value="ECO:0007669"/>
    <property type="project" value="TreeGrafter"/>
</dbReference>
<reference evidence="3 4" key="1">
    <citation type="submission" date="2017-07" db="EMBL/GenBank/DDBJ databases">
        <title>Isolation and whole genome analysis of endospore-forming bacteria from heroin.</title>
        <authorList>
            <person name="Kalinowski J."/>
            <person name="Ahrens B."/>
            <person name="Al-Dilaimi A."/>
            <person name="Winkler A."/>
            <person name="Wibberg D."/>
            <person name="Schleenbecker U."/>
            <person name="Ruckert C."/>
            <person name="Wolfel R."/>
            <person name="Grass G."/>
        </authorList>
    </citation>
    <scope>NUCLEOTIDE SEQUENCE [LARGE SCALE GENOMIC DNA]</scope>
    <source>
        <strain evidence="3 4">7539</strain>
    </source>
</reference>
<comment type="similarity">
    <text evidence="1">Belongs to the short-chain dehydrogenases/reductases (SDR) family.</text>
</comment>
<dbReference type="AlphaFoldDB" id="A0A268NZE9"/>
<organism evidence="3 4">
    <name type="scientific">Shouchella clausii</name>
    <name type="common">Alkalihalobacillus clausii</name>
    <dbReference type="NCBI Taxonomy" id="79880"/>
    <lineage>
        <taxon>Bacteria</taxon>
        <taxon>Bacillati</taxon>
        <taxon>Bacillota</taxon>
        <taxon>Bacilli</taxon>
        <taxon>Bacillales</taxon>
        <taxon>Bacillaceae</taxon>
        <taxon>Shouchella</taxon>
    </lineage>
</organism>
<gene>
    <name evidence="3" type="ORF">CHH72_12100</name>
</gene>
<keyword evidence="2" id="KW-0560">Oxidoreductase</keyword>
<dbReference type="PRINTS" id="PR00081">
    <property type="entry name" value="GDHRDH"/>
</dbReference>
<dbReference type="CDD" id="cd05233">
    <property type="entry name" value="SDR_c"/>
    <property type="match status" value="1"/>
</dbReference>
<evidence type="ECO:0000313" key="3">
    <source>
        <dbReference type="EMBL" id="PAE88629.1"/>
    </source>
</evidence>
<dbReference type="Pfam" id="PF13561">
    <property type="entry name" value="adh_short_C2"/>
    <property type="match status" value="1"/>
</dbReference>
<dbReference type="PRINTS" id="PR00080">
    <property type="entry name" value="SDRFAMILY"/>
</dbReference>
<sequence>MSKMAGKVSIVTGAARGIGAAAAIELAKEGADVVLVDVLSCEQTKETIATDVGGAEVVCYEVDVKNRDEVEGLMKAVNRRFGRIDVVVNNAGTCCRYDLESMTDEMWHRDIDTNLRGTFLMTQTAIYPYMKQQGNGKIINISSISGIMGGPFAFNEGERAERSGPAYAASKGGVIAFTRWVAKEVGRLGITCNSIAPGPVATEITKGMNYPLANQVIQRMGTPEDIAAAVVYLASPQADYVTGEVLKVCGGSAIG</sequence>
<dbReference type="Gene3D" id="3.40.50.720">
    <property type="entry name" value="NAD(P)-binding Rossmann-like Domain"/>
    <property type="match status" value="1"/>
</dbReference>
<evidence type="ECO:0000256" key="2">
    <source>
        <dbReference type="ARBA" id="ARBA00023002"/>
    </source>
</evidence>
<dbReference type="Proteomes" id="UP000216207">
    <property type="component" value="Unassembled WGS sequence"/>
</dbReference>
<dbReference type="PANTHER" id="PTHR42760:SF133">
    <property type="entry name" value="3-OXOACYL-[ACYL-CARRIER-PROTEIN] REDUCTASE"/>
    <property type="match status" value="1"/>
</dbReference>
<dbReference type="OMA" id="DAVFPGM"/>
<protein>
    <submittedName>
        <fullName evidence="3">3-oxoacyl-ACP reductase</fullName>
    </submittedName>
</protein>
<dbReference type="PANTHER" id="PTHR42760">
    <property type="entry name" value="SHORT-CHAIN DEHYDROGENASES/REDUCTASES FAMILY MEMBER"/>
    <property type="match status" value="1"/>
</dbReference>
<evidence type="ECO:0000256" key="1">
    <source>
        <dbReference type="ARBA" id="ARBA00006484"/>
    </source>
</evidence>
<proteinExistence type="inferred from homology"/>
<accession>A0A268NZE9</accession>
<dbReference type="RefSeq" id="WP_011248458.1">
    <property type="nucleotide sequence ID" value="NZ_CP174174.1"/>
</dbReference>